<evidence type="ECO:0000313" key="10">
    <source>
        <dbReference type="Proteomes" id="UP001652409"/>
    </source>
</evidence>
<reference evidence="9 10" key="1">
    <citation type="journal article" date="2021" name="ISME Commun">
        <title>Automated analysis of genomic sequences facilitates high-throughput and comprehensive description of bacteria.</title>
        <authorList>
            <person name="Hitch T.C.A."/>
        </authorList>
    </citation>
    <scope>NUCLEOTIDE SEQUENCE [LARGE SCALE GENOMIC DNA]</scope>
    <source>
        <strain evidence="9 10">Sanger_23</strain>
    </source>
</reference>
<dbReference type="RefSeq" id="WP_158421380.1">
    <property type="nucleotide sequence ID" value="NZ_JAOQJL010000013.1"/>
</dbReference>
<keyword evidence="5 7" id="KW-1133">Transmembrane helix</keyword>
<comment type="caution">
    <text evidence="9">The sequence shown here is derived from an EMBL/GenBank/DDBJ whole genome shotgun (WGS) entry which is preliminary data.</text>
</comment>
<feature type="transmembrane region" description="Helical" evidence="7">
    <location>
        <begin position="131"/>
        <end position="155"/>
    </location>
</feature>
<sequence length="403" mass="45565">MKKKNKKKWLSTFVGGLLGFAVGAAGGLLMVKIADKTDSIRNGGMWTFVLNILIMLGAIYASMFLHILVHEGGHLVFGMLTGYKFNSFRIGSRILLKTEQGLRWKKLHIQGTAGQCLLDPPELINGRMPYVLYNLGGVLMNFLVSLICLVISLALWKPHPYGAECFLIIALMGCAFILLNGIPAVMGGMPNDGYNAWTIRKFPGALRAFRIQMQINQEVSRGRRLKELPEEWFQMPSDEDMQNPLSAAIGVFVCNRLMDEHRFEEADHQIEKLLHTENGIIDLHRKLLACDGILCQLLGERNEEALDGLLDKEQQKFMKAFGKSLLSVTRTQYGLALLKDQDTEKGEELRKRFEKQAKVYPYESDIQSERELMDQIDISFKEQTGQMIGPEKEITYETGSKRS</sequence>
<feature type="domain" description="Peptidase M50" evidence="8">
    <location>
        <begin position="61"/>
        <end position="283"/>
    </location>
</feature>
<name>A0ABT2TSX8_9FIRM</name>
<evidence type="ECO:0000313" key="9">
    <source>
        <dbReference type="EMBL" id="MCU6765348.1"/>
    </source>
</evidence>
<feature type="transmembrane region" description="Helical" evidence="7">
    <location>
        <begin position="48"/>
        <end position="69"/>
    </location>
</feature>
<accession>A0ABT2TSX8</accession>
<protein>
    <recommendedName>
        <fullName evidence="8">Peptidase M50 domain-containing protein</fullName>
    </recommendedName>
</protein>
<comment type="similarity">
    <text evidence="3">Belongs to the peptidase M50B family.</text>
</comment>
<evidence type="ECO:0000259" key="8">
    <source>
        <dbReference type="Pfam" id="PF02163"/>
    </source>
</evidence>
<organism evidence="9 10">
    <name type="scientific">Blautia ammoniilytica</name>
    <dbReference type="NCBI Taxonomy" id="2981782"/>
    <lineage>
        <taxon>Bacteria</taxon>
        <taxon>Bacillati</taxon>
        <taxon>Bacillota</taxon>
        <taxon>Clostridia</taxon>
        <taxon>Lachnospirales</taxon>
        <taxon>Lachnospiraceae</taxon>
        <taxon>Blautia</taxon>
    </lineage>
</organism>
<evidence type="ECO:0000256" key="4">
    <source>
        <dbReference type="ARBA" id="ARBA00022692"/>
    </source>
</evidence>
<dbReference type="Pfam" id="PF02163">
    <property type="entry name" value="Peptidase_M50"/>
    <property type="match status" value="1"/>
</dbReference>
<keyword evidence="10" id="KW-1185">Reference proteome</keyword>
<feature type="transmembrane region" description="Helical" evidence="7">
    <location>
        <begin position="161"/>
        <end position="179"/>
    </location>
</feature>
<evidence type="ECO:0000256" key="5">
    <source>
        <dbReference type="ARBA" id="ARBA00022989"/>
    </source>
</evidence>
<keyword evidence="4 7" id="KW-0812">Transmembrane</keyword>
<evidence type="ECO:0000256" key="1">
    <source>
        <dbReference type="ARBA" id="ARBA00001947"/>
    </source>
</evidence>
<evidence type="ECO:0000256" key="3">
    <source>
        <dbReference type="ARBA" id="ARBA00007931"/>
    </source>
</evidence>
<evidence type="ECO:0000256" key="7">
    <source>
        <dbReference type="SAM" id="Phobius"/>
    </source>
</evidence>
<evidence type="ECO:0000256" key="2">
    <source>
        <dbReference type="ARBA" id="ARBA00004141"/>
    </source>
</evidence>
<keyword evidence="6 7" id="KW-0472">Membrane</keyword>
<evidence type="ECO:0000256" key="6">
    <source>
        <dbReference type="ARBA" id="ARBA00023136"/>
    </source>
</evidence>
<comment type="cofactor">
    <cofactor evidence="1">
        <name>Zn(2+)</name>
        <dbReference type="ChEBI" id="CHEBI:29105"/>
    </cofactor>
</comment>
<dbReference type="Proteomes" id="UP001652409">
    <property type="component" value="Unassembled WGS sequence"/>
</dbReference>
<proteinExistence type="inferred from homology"/>
<gene>
    <name evidence="9" type="ORF">OCV61_07965</name>
</gene>
<dbReference type="EMBL" id="JAOQJL010000013">
    <property type="protein sequence ID" value="MCU6765348.1"/>
    <property type="molecule type" value="Genomic_DNA"/>
</dbReference>
<dbReference type="InterPro" id="IPR008915">
    <property type="entry name" value="Peptidase_M50"/>
</dbReference>
<comment type="subcellular location">
    <subcellularLocation>
        <location evidence="2">Membrane</location>
        <topology evidence="2">Multi-pass membrane protein</topology>
    </subcellularLocation>
</comment>